<dbReference type="InterPro" id="IPR057122">
    <property type="entry name" value="TIM-barrel_NCTSP"/>
</dbReference>
<dbReference type="EMBL" id="JAGGLD010000001">
    <property type="protein sequence ID" value="MBP1999096.1"/>
    <property type="molecule type" value="Genomic_DNA"/>
</dbReference>
<dbReference type="Pfam" id="PF23845">
    <property type="entry name" value="TIM-barrel_NCTSP"/>
    <property type="match status" value="1"/>
</dbReference>
<dbReference type="Pfam" id="PF23844">
    <property type="entry name" value="NCTSP_N"/>
    <property type="match status" value="1"/>
</dbReference>
<dbReference type="RefSeq" id="WP_209858251.1">
    <property type="nucleotide sequence ID" value="NZ_JAGGLD010000001.1"/>
</dbReference>
<proteinExistence type="predicted"/>
<evidence type="ECO:0000313" key="6">
    <source>
        <dbReference type="Proteomes" id="UP001519288"/>
    </source>
</evidence>
<protein>
    <recommendedName>
        <fullName evidence="7">YD repeat-containing protein</fullName>
    </recommendedName>
</protein>
<keyword evidence="6" id="KW-1185">Reference proteome</keyword>
<feature type="domain" description="Non-contractile tail sheath TIM barrel" evidence="4">
    <location>
        <begin position="346"/>
        <end position="694"/>
    </location>
</feature>
<dbReference type="Proteomes" id="UP001519288">
    <property type="component" value="Unassembled WGS sequence"/>
</dbReference>
<evidence type="ECO:0000259" key="3">
    <source>
        <dbReference type="Pfam" id="PF23844"/>
    </source>
</evidence>
<evidence type="ECO:0000259" key="4">
    <source>
        <dbReference type="Pfam" id="PF23845"/>
    </source>
</evidence>
<feature type="region of interest" description="Disordered" evidence="1">
    <location>
        <begin position="27"/>
        <end position="50"/>
    </location>
</feature>
<evidence type="ECO:0008006" key="7">
    <source>
        <dbReference type="Google" id="ProtNLM"/>
    </source>
</evidence>
<evidence type="ECO:0000313" key="5">
    <source>
        <dbReference type="EMBL" id="MBP1999096.1"/>
    </source>
</evidence>
<dbReference type="InterPro" id="IPR059177">
    <property type="entry name" value="GH29D-like_dom"/>
</dbReference>
<feature type="domain" description="GH29D-like beta-sandwich" evidence="2">
    <location>
        <begin position="706"/>
        <end position="763"/>
    </location>
</feature>
<accession>A0ABS4JDA9</accession>
<feature type="domain" description="Non-contractile tail sheath N-terminal" evidence="3">
    <location>
        <begin position="100"/>
        <end position="214"/>
    </location>
</feature>
<comment type="caution">
    <text evidence="5">The sequence shown here is derived from an EMBL/GenBank/DDBJ whole genome shotgun (WGS) entry which is preliminary data.</text>
</comment>
<dbReference type="Pfam" id="PF13290">
    <property type="entry name" value="CHB_HEX_C_1"/>
    <property type="match status" value="1"/>
</dbReference>
<evidence type="ECO:0000259" key="2">
    <source>
        <dbReference type="Pfam" id="PF13290"/>
    </source>
</evidence>
<dbReference type="InterPro" id="IPR057102">
    <property type="entry name" value="NCTSP_N"/>
</dbReference>
<sequence length="821" mass="94077">MKKISILFVTCIIIWLVLPSQTLFANSASSEESRQSSRQSNGSNPNEDMDKLNSQYAEQLKKWKSQMAPTDKLNKPIKPFSIGSKVISTMNPRSIPSTDIYKFQSKYMTNNFSSDMSSSTVTNDEHTLITKGNFRTTKDLSGMAWEVEDKYSPSSLKYPTQPDFTDVNLSYNYNITGYTPTLDSGAAPILTVETNDGQYYYVRLWNYVVNRPTDNWETSTGTTFPQHRVAGQADGATGSIQIDFNNLYAGWTPYVWSSVPLLDANGQPMKYGDGVPMMVDKWSPNPDWVKVPVNNIKKIMWSYAPLNYDYNSASPYLKNSEEFTITMSNWNVTGNTFLMRDPITSPQTSLRMTDDYDDTYNLTPERIVSDYSKLGYTGTVSNYIGTTRYYDRKYNGTHMEIIQDHPFNAAFESWYSNYCQNLQRNHYKLINSISMENVNAPETWWQRTWNNTPVTSGWDPTPYLLSFTNAEVKNYYKSLVEGLGRIASTNNLEPIVQLGEPAWWTADSNSISSPAFYDQSTRQLYQQESGESMYEYKSSHDPIEGHEKMLNWLRDKNGEFSLYLKNALKAKFANAKFTVLLYTPAIMDKEKTPPMMGIVNFPKEQWKYPNLDFVMFEDYDYIIDNRMDQHLQTLDLIQSNLNYPSNKIHYITGFVKDPNKSEIWNRMNQAINDGFNKKFGEVYAWSYTQIKRDSWKQPSLIMASSPSGTYNTAFNLSFSSVDSDEIKYTLDGSAPESGTVFISPITIAKNVTVKVAALKLGKVISSYTFMYGYGSKQNYKYTYDAAGRLLTIQYTLNNKNYTMNYTYDSQGNQLQSKITIN</sequence>
<evidence type="ECO:0000256" key="1">
    <source>
        <dbReference type="SAM" id="MobiDB-lite"/>
    </source>
</evidence>
<name>A0ABS4JDA9_9BACL</name>
<reference evidence="5 6" key="1">
    <citation type="submission" date="2021-03" db="EMBL/GenBank/DDBJ databases">
        <title>Genomic Encyclopedia of Type Strains, Phase IV (KMG-IV): sequencing the most valuable type-strain genomes for metagenomic binning, comparative biology and taxonomic classification.</title>
        <authorList>
            <person name="Goeker M."/>
        </authorList>
    </citation>
    <scope>NUCLEOTIDE SEQUENCE [LARGE SCALE GENOMIC DNA]</scope>
    <source>
        <strain evidence="5 6">DSM 26806</strain>
    </source>
</reference>
<organism evidence="5 6">
    <name type="scientific">Paenibacillus shirakamiensis</name>
    <dbReference type="NCBI Taxonomy" id="1265935"/>
    <lineage>
        <taxon>Bacteria</taxon>
        <taxon>Bacillati</taxon>
        <taxon>Bacillota</taxon>
        <taxon>Bacilli</taxon>
        <taxon>Bacillales</taxon>
        <taxon>Paenibacillaceae</taxon>
        <taxon>Paenibacillus</taxon>
    </lineage>
</organism>
<gene>
    <name evidence="5" type="ORF">J2Z69_000115</name>
</gene>
<feature type="compositionally biased region" description="Low complexity" evidence="1">
    <location>
        <begin position="27"/>
        <end position="41"/>
    </location>
</feature>